<evidence type="ECO:0000256" key="1">
    <source>
        <dbReference type="SAM" id="Phobius"/>
    </source>
</evidence>
<keyword evidence="1" id="KW-0472">Membrane</keyword>
<keyword evidence="3" id="KW-1185">Reference proteome</keyword>
<evidence type="ECO:0000313" key="3">
    <source>
        <dbReference type="Proteomes" id="UP000199149"/>
    </source>
</evidence>
<accession>A0A1I4W5L3</accession>
<sequence>MRFYILASIININLKFLIDENIQNYRQPMVTSIGIILGFVLGFTGKWATEPITETQISDYFVSIGLLTSIILLIIALYRILNNNYPKDNTAKYYQKTLKIFIIGISSAFIGIIISIFQTILNH</sequence>
<dbReference type="Proteomes" id="UP000199149">
    <property type="component" value="Unassembled WGS sequence"/>
</dbReference>
<dbReference type="STRING" id="684065.SAMN05421738_106153"/>
<evidence type="ECO:0000313" key="2">
    <source>
        <dbReference type="EMBL" id="SFN08732.1"/>
    </source>
</evidence>
<organism evidence="2 3">
    <name type="scientific">Algoriella xinjiangensis</name>
    <dbReference type="NCBI Taxonomy" id="684065"/>
    <lineage>
        <taxon>Bacteria</taxon>
        <taxon>Pseudomonadati</taxon>
        <taxon>Bacteroidota</taxon>
        <taxon>Flavobacteriia</taxon>
        <taxon>Flavobacteriales</taxon>
        <taxon>Weeksellaceae</taxon>
        <taxon>Algoriella</taxon>
    </lineage>
</organism>
<feature type="transmembrane region" description="Helical" evidence="1">
    <location>
        <begin position="60"/>
        <end position="80"/>
    </location>
</feature>
<protein>
    <submittedName>
        <fullName evidence="2">Uncharacterized protein</fullName>
    </submittedName>
</protein>
<reference evidence="3" key="1">
    <citation type="submission" date="2016-10" db="EMBL/GenBank/DDBJ databases">
        <authorList>
            <person name="Varghese N."/>
            <person name="Submissions S."/>
        </authorList>
    </citation>
    <scope>NUCLEOTIDE SEQUENCE [LARGE SCALE GENOMIC DNA]</scope>
    <source>
        <strain evidence="3">XJ109</strain>
    </source>
</reference>
<feature type="transmembrane region" description="Helical" evidence="1">
    <location>
        <begin position="29"/>
        <end position="48"/>
    </location>
</feature>
<keyword evidence="1" id="KW-1133">Transmembrane helix</keyword>
<proteinExistence type="predicted"/>
<dbReference type="EMBL" id="FOUZ01000006">
    <property type="protein sequence ID" value="SFN08732.1"/>
    <property type="molecule type" value="Genomic_DNA"/>
</dbReference>
<keyword evidence="1" id="KW-0812">Transmembrane</keyword>
<gene>
    <name evidence="2" type="ORF">SAMN05421738_106153</name>
</gene>
<dbReference type="RefSeq" id="WP_092908003.1">
    <property type="nucleotide sequence ID" value="NZ_FOUZ01000006.1"/>
</dbReference>
<feature type="transmembrane region" description="Helical" evidence="1">
    <location>
        <begin position="100"/>
        <end position="121"/>
    </location>
</feature>
<dbReference type="OrthoDB" id="8911515at2"/>
<dbReference type="AlphaFoldDB" id="A0A1I4W5L3"/>
<name>A0A1I4W5L3_9FLAO</name>